<organism evidence="1 2">
    <name type="scientific">Bergeyella cardium</name>
    <dbReference type="NCBI Taxonomy" id="1585976"/>
    <lineage>
        <taxon>Bacteria</taxon>
        <taxon>Pseudomonadati</taxon>
        <taxon>Bacteroidota</taxon>
        <taxon>Flavobacteriia</taxon>
        <taxon>Flavobacteriales</taxon>
        <taxon>Weeksellaceae</taxon>
        <taxon>Bergeyella</taxon>
    </lineage>
</organism>
<evidence type="ECO:0000313" key="1">
    <source>
        <dbReference type="EMBL" id="QHN64719.1"/>
    </source>
</evidence>
<evidence type="ECO:0008006" key="3">
    <source>
        <dbReference type="Google" id="ProtNLM"/>
    </source>
</evidence>
<dbReference type="Proteomes" id="UP000464318">
    <property type="component" value="Chromosome"/>
</dbReference>
<proteinExistence type="predicted"/>
<gene>
    <name evidence="1" type="ORF">DBX24_01830</name>
</gene>
<sequence length="234" mass="27667">MKVAIMQPYIFPYIGYFQLINSTDIFVFYDDVNFIKSGWINRNKILINGKENYFTIPLENISSYTLINETKILNTPKTINKLLKSIEQNYKKAPYFDKVYPLITHLLTENRYTFISELAAQSIIEVCKYLGIDKKFLFSSKDFPETKSLERADRLIEITQRLNSNNYINPIGGTELYNKDYFKEKGINLQFIKPFSTPYKQFNEEFIPWLSIIDVLMFNNPSDIKKMLDKYELI</sequence>
<accession>A0A6P1QSF5</accession>
<dbReference type="RefSeq" id="WP_160223792.1">
    <property type="nucleotide sequence ID" value="NZ_CP114055.2"/>
</dbReference>
<name>A0A6P1QSF5_9FLAO</name>
<reference evidence="1 2" key="1">
    <citation type="submission" date="2018-04" db="EMBL/GenBank/DDBJ databases">
        <title>Characteristic and Complete Genome Sequencing of A Novel Member of Infective Endocarditis Causative Bacteria: Bergeyella cardium QL-PH.</title>
        <authorList>
            <person name="Pan H."/>
            <person name="Sun E."/>
            <person name="Zhang Y."/>
        </authorList>
    </citation>
    <scope>NUCLEOTIDE SEQUENCE [LARGE SCALE GENOMIC DNA]</scope>
    <source>
        <strain evidence="1 2">HPQL</strain>
    </source>
</reference>
<keyword evidence="2" id="KW-1185">Reference proteome</keyword>
<dbReference type="KEGG" id="bcad:DBX24_01830"/>
<protein>
    <recommendedName>
        <fullName evidence="3">WbqC family protein</fullName>
    </recommendedName>
</protein>
<dbReference type="OrthoDB" id="3611744at2"/>
<evidence type="ECO:0000313" key="2">
    <source>
        <dbReference type="Proteomes" id="UP000464318"/>
    </source>
</evidence>
<dbReference type="Pfam" id="PF08889">
    <property type="entry name" value="WbqC"/>
    <property type="match status" value="1"/>
</dbReference>
<dbReference type="EMBL" id="CP029149">
    <property type="protein sequence ID" value="QHN64719.1"/>
    <property type="molecule type" value="Genomic_DNA"/>
</dbReference>
<dbReference type="AlphaFoldDB" id="A0A6P1QSF5"/>
<dbReference type="InterPro" id="IPR014985">
    <property type="entry name" value="WbqC"/>
</dbReference>